<accession>A0A8X6V822</accession>
<evidence type="ECO:0000313" key="2">
    <source>
        <dbReference type="Proteomes" id="UP000887159"/>
    </source>
</evidence>
<reference evidence="1" key="1">
    <citation type="submission" date="2020-08" db="EMBL/GenBank/DDBJ databases">
        <title>Multicomponent nature underlies the extraordinary mechanical properties of spider dragline silk.</title>
        <authorList>
            <person name="Kono N."/>
            <person name="Nakamura H."/>
            <person name="Mori M."/>
            <person name="Yoshida Y."/>
            <person name="Ohtoshi R."/>
            <person name="Malay A.D."/>
            <person name="Moran D.A.P."/>
            <person name="Tomita M."/>
            <person name="Numata K."/>
            <person name="Arakawa K."/>
        </authorList>
    </citation>
    <scope>NUCLEOTIDE SEQUENCE</scope>
</reference>
<proteinExistence type="predicted"/>
<keyword evidence="2" id="KW-1185">Reference proteome</keyword>
<evidence type="ECO:0000313" key="1">
    <source>
        <dbReference type="EMBL" id="GFX98342.1"/>
    </source>
</evidence>
<comment type="caution">
    <text evidence="1">The sequence shown here is derived from an EMBL/GenBank/DDBJ whole genome shotgun (WGS) entry which is preliminary data.</text>
</comment>
<organism evidence="1 2">
    <name type="scientific">Trichonephila clavipes</name>
    <name type="common">Golden silk orbweaver</name>
    <name type="synonym">Nephila clavipes</name>
    <dbReference type="NCBI Taxonomy" id="2585209"/>
    <lineage>
        <taxon>Eukaryota</taxon>
        <taxon>Metazoa</taxon>
        <taxon>Ecdysozoa</taxon>
        <taxon>Arthropoda</taxon>
        <taxon>Chelicerata</taxon>
        <taxon>Arachnida</taxon>
        <taxon>Araneae</taxon>
        <taxon>Araneomorphae</taxon>
        <taxon>Entelegynae</taxon>
        <taxon>Araneoidea</taxon>
        <taxon>Nephilidae</taxon>
        <taxon>Trichonephila</taxon>
    </lineage>
</organism>
<dbReference type="EMBL" id="BMAU01021201">
    <property type="protein sequence ID" value="GFX98342.1"/>
    <property type="molecule type" value="Genomic_DNA"/>
</dbReference>
<dbReference type="Proteomes" id="UP000887159">
    <property type="component" value="Unassembled WGS sequence"/>
</dbReference>
<gene>
    <name evidence="1" type="ORF">TNCV_4909851</name>
</gene>
<name>A0A8X6V822_TRICX</name>
<protein>
    <submittedName>
        <fullName evidence="1">Uncharacterized protein</fullName>
    </submittedName>
</protein>
<dbReference type="AlphaFoldDB" id="A0A8X6V822"/>
<sequence>MCTISVNDGRTKILCFRDKRTSWTSIRSDLSDALMLLSVQKQSGVDKQMRSKPTVAISFCVAIDECGLALSSNNRTPDLKSPGHFFRIVPFNFDRVSQYLPRSTDGPTSKKFTQK</sequence>